<organism evidence="6 7">
    <name type="scientific">Cellulomonas gelida</name>
    <dbReference type="NCBI Taxonomy" id="1712"/>
    <lineage>
        <taxon>Bacteria</taxon>
        <taxon>Bacillati</taxon>
        <taxon>Actinomycetota</taxon>
        <taxon>Actinomycetes</taxon>
        <taxon>Micrococcales</taxon>
        <taxon>Cellulomonadaceae</taxon>
        <taxon>Cellulomonas</taxon>
    </lineage>
</organism>
<evidence type="ECO:0000259" key="4">
    <source>
        <dbReference type="SMART" id="SM00862"/>
    </source>
</evidence>
<evidence type="ECO:0000259" key="5">
    <source>
        <dbReference type="SMART" id="SM01043"/>
    </source>
</evidence>
<dbReference type="SMART" id="SM01043">
    <property type="entry name" value="BTAD"/>
    <property type="match status" value="1"/>
</dbReference>
<evidence type="ECO:0000256" key="1">
    <source>
        <dbReference type="ARBA" id="ARBA00005820"/>
    </source>
</evidence>
<sequence>MHVTTLGPLALDGRPVRGERLAAVVRELVAARGRAVSVGALVEAVWDGAPPDDEQGAVQALVSRVRRLGLPVQSVPGGYRLPADDLSVDSDEARGLVGVARAALEAGDLVAAADAAARARALLPPAPDDAAAVRLLAEAADVTARVALRTDGPYDETDLRLLATRTPPDEPSVALLVRVLAAQGRDAEALEVVETLRRDLAERYGTDPSAVVADAHVALLRGELGPTRAPDGGRPAAAPTVGPPAGSSTAAAHTLDAAGRSTAPTAHLPSAWRRPPTPLVGREADVAAVTAALRDAAVVTVVATGGAGKTRLAAEVARLAAEAGQQVHVVELAGLRSADDVLPAVIGELGGSETVPALPEVGVERRVLPRLERLRAAAQELRGLVVLDNCEHVLAAAADLVADLLDVVPPDVTILATSRAPLGLVGERVHRLPALPDTDALALLRARAESARPGLVWDDARALELCHRLDSLPLALELAAARLRSMPLEDLLDSLADRFALLDDALRGLPERHASLWALVDWSRELLPDDERELLARLAVVPGSFTAALAASVAGVPDTRRGLADLVDQSLLVLDDAGPGPARYRMLETVREYGEARLDAAGTRADAMAGLVAWATREAVDLSDRMTGEGQLDAFARCSDEQEALVAALRWSIEHDEAAAVEVASALFPWWTVRGMHVEVVTWASRLVHVSEPAARRRSALFVGAASGRRVPHGELTTTVMLQTAVNGGITTTLRLTALAGRVLRRLAREQSDEVRPGSAALAAAVPSLVSTDLAALEDSARSLTAQDDEYVQALGLFLRAAVRENAGETDGSAQDARAAFAMFERIGNHWGMGMAAQGVAQWSAAHGGDDAVEWLERSVHHLELVGAVQDARSLRVLLDVQRAVEGDQDGRAALHDVVTSPREEAMDRAQALLGLAMVALSDGDNASAVTHALRAVQTVADDESSVPQARIVFRVSAVVLLLQAERDETDPARRAAVDADVVAALTAAITDARGLSDMPVVGAFALGCAELVAWRGDDEDTAVELWALGTRMGASVSSIALQVGKNRSLASSLAGTRGQARADELRPRPASEISRSILALASRLLGPATQR</sequence>
<dbReference type="EMBL" id="BJLQ01000015">
    <property type="protein sequence ID" value="GEA84483.1"/>
    <property type="molecule type" value="Genomic_DNA"/>
</dbReference>
<dbReference type="InterPro" id="IPR011990">
    <property type="entry name" value="TPR-like_helical_dom_sf"/>
</dbReference>
<dbReference type="SMART" id="SM00862">
    <property type="entry name" value="Trans_reg_C"/>
    <property type="match status" value="1"/>
</dbReference>
<keyword evidence="7" id="KW-1185">Reference proteome</keyword>
<dbReference type="Proteomes" id="UP000320461">
    <property type="component" value="Unassembled WGS sequence"/>
</dbReference>
<dbReference type="Pfam" id="PF25872">
    <property type="entry name" value="HTH_77"/>
    <property type="match status" value="1"/>
</dbReference>
<proteinExistence type="inferred from homology"/>
<feature type="compositionally biased region" description="Low complexity" evidence="3">
    <location>
        <begin position="225"/>
        <end position="246"/>
    </location>
</feature>
<dbReference type="Gene3D" id="3.40.50.300">
    <property type="entry name" value="P-loop containing nucleotide triphosphate hydrolases"/>
    <property type="match status" value="1"/>
</dbReference>
<dbReference type="SUPFAM" id="SSF52540">
    <property type="entry name" value="P-loop containing nucleoside triphosphate hydrolases"/>
    <property type="match status" value="1"/>
</dbReference>
<dbReference type="InterPro" id="IPR001867">
    <property type="entry name" value="OmpR/PhoB-type_DNA-bd"/>
</dbReference>
<dbReference type="PANTHER" id="PTHR47691:SF3">
    <property type="entry name" value="HTH-TYPE TRANSCRIPTIONAL REGULATOR RV0890C-RELATED"/>
    <property type="match status" value="1"/>
</dbReference>
<dbReference type="InterPro" id="IPR049945">
    <property type="entry name" value="AAA_22"/>
</dbReference>
<dbReference type="Gene3D" id="1.25.40.10">
    <property type="entry name" value="Tetratricopeptide repeat domain"/>
    <property type="match status" value="1"/>
</dbReference>
<reference evidence="6 7" key="1">
    <citation type="submission" date="2019-06" db="EMBL/GenBank/DDBJ databases">
        <title>Whole genome shotgun sequence of Cellulomonas gelida NBRC 3748.</title>
        <authorList>
            <person name="Hosoyama A."/>
            <person name="Uohara A."/>
            <person name="Ohji S."/>
            <person name="Ichikawa N."/>
        </authorList>
    </citation>
    <scope>NUCLEOTIDE SEQUENCE [LARGE SCALE GENOMIC DNA]</scope>
    <source>
        <strain evidence="6 7">NBRC 3748</strain>
    </source>
</reference>
<dbReference type="InterPro" id="IPR036388">
    <property type="entry name" value="WH-like_DNA-bd_sf"/>
</dbReference>
<evidence type="ECO:0000313" key="7">
    <source>
        <dbReference type="Proteomes" id="UP000320461"/>
    </source>
</evidence>
<feature type="region of interest" description="Disordered" evidence="3">
    <location>
        <begin position="224"/>
        <end position="251"/>
    </location>
</feature>
<dbReference type="InterPro" id="IPR027417">
    <property type="entry name" value="P-loop_NTPase"/>
</dbReference>
<evidence type="ECO:0000256" key="3">
    <source>
        <dbReference type="SAM" id="MobiDB-lite"/>
    </source>
</evidence>
<dbReference type="InterPro" id="IPR005158">
    <property type="entry name" value="BTAD"/>
</dbReference>
<gene>
    <name evidence="6" type="ORF">CGE01nite_17340</name>
</gene>
<feature type="domain" description="OmpR/PhoB-type" evidence="4">
    <location>
        <begin position="13"/>
        <end position="81"/>
    </location>
</feature>
<dbReference type="Pfam" id="PF13401">
    <property type="entry name" value="AAA_22"/>
    <property type="match status" value="1"/>
</dbReference>
<dbReference type="GO" id="GO:0006355">
    <property type="term" value="P:regulation of DNA-templated transcription"/>
    <property type="evidence" value="ECO:0007669"/>
    <property type="project" value="InterPro"/>
</dbReference>
<dbReference type="SUPFAM" id="SSF48452">
    <property type="entry name" value="TPR-like"/>
    <property type="match status" value="1"/>
</dbReference>
<dbReference type="InterPro" id="IPR058852">
    <property type="entry name" value="HTH_77"/>
</dbReference>
<feature type="domain" description="Bacterial transcriptional activator" evidence="5">
    <location>
        <begin position="88"/>
        <end position="220"/>
    </location>
</feature>
<comment type="similarity">
    <text evidence="1">Belongs to the AfsR/DnrI/RedD regulatory family.</text>
</comment>
<accession>A0A4Y3KKR0</accession>
<dbReference type="Gene3D" id="1.10.10.10">
    <property type="entry name" value="Winged helix-like DNA-binding domain superfamily/Winged helix DNA-binding domain"/>
    <property type="match status" value="1"/>
</dbReference>
<dbReference type="GO" id="GO:0000160">
    <property type="term" value="P:phosphorelay signal transduction system"/>
    <property type="evidence" value="ECO:0007669"/>
    <property type="project" value="InterPro"/>
</dbReference>
<evidence type="ECO:0000256" key="2">
    <source>
        <dbReference type="ARBA" id="ARBA00023125"/>
    </source>
</evidence>
<dbReference type="PANTHER" id="PTHR47691">
    <property type="entry name" value="REGULATOR-RELATED"/>
    <property type="match status" value="1"/>
</dbReference>
<name>A0A4Y3KKR0_9CELL</name>
<keyword evidence="2" id="KW-0238">DNA-binding</keyword>
<dbReference type="Pfam" id="PF03704">
    <property type="entry name" value="BTAD"/>
    <property type="match status" value="1"/>
</dbReference>
<protein>
    <submittedName>
        <fullName evidence="6">AfsR family transcriptional regulator</fullName>
    </submittedName>
</protein>
<dbReference type="GO" id="GO:0016887">
    <property type="term" value="F:ATP hydrolysis activity"/>
    <property type="evidence" value="ECO:0007669"/>
    <property type="project" value="InterPro"/>
</dbReference>
<dbReference type="GO" id="GO:0003677">
    <property type="term" value="F:DNA binding"/>
    <property type="evidence" value="ECO:0007669"/>
    <property type="project" value="UniProtKB-KW"/>
</dbReference>
<dbReference type="AlphaFoldDB" id="A0A4Y3KKR0"/>
<dbReference type="RefSeq" id="WP_229747587.1">
    <property type="nucleotide sequence ID" value="NZ_BJLQ01000015.1"/>
</dbReference>
<evidence type="ECO:0000313" key="6">
    <source>
        <dbReference type="EMBL" id="GEA84483.1"/>
    </source>
</evidence>
<comment type="caution">
    <text evidence="6">The sequence shown here is derived from an EMBL/GenBank/DDBJ whole genome shotgun (WGS) entry which is preliminary data.</text>
</comment>